<dbReference type="Proteomes" id="UP000001593">
    <property type="component" value="Unassembled WGS sequence"/>
</dbReference>
<evidence type="ECO:0000313" key="4">
    <source>
        <dbReference type="Proteomes" id="UP000001593"/>
    </source>
</evidence>
<feature type="region of interest" description="Disordered" evidence="2">
    <location>
        <begin position="1"/>
        <end position="32"/>
    </location>
</feature>
<dbReference type="GO" id="GO:0015031">
    <property type="term" value="P:protein transport"/>
    <property type="evidence" value="ECO:0000318"/>
    <property type="project" value="GO_Central"/>
</dbReference>
<dbReference type="OrthoDB" id="5594417at2759"/>
<dbReference type="FunCoup" id="A7S2L3">
    <property type="interactions" value="418"/>
</dbReference>
<dbReference type="GO" id="GO:0005771">
    <property type="term" value="C:multivesicular body"/>
    <property type="evidence" value="ECO:0000318"/>
    <property type="project" value="GO_Central"/>
</dbReference>
<dbReference type="HOGENOM" id="CLU_069208_1_2_1"/>
<dbReference type="eggNOG" id="KOG3231">
    <property type="taxonomic scope" value="Eukaryota"/>
</dbReference>
<feature type="compositionally biased region" description="Low complexity" evidence="2">
    <location>
        <begin position="183"/>
        <end position="196"/>
    </location>
</feature>
<feature type="compositionally biased region" description="Basic and acidic residues" evidence="2">
    <location>
        <begin position="1"/>
        <end position="12"/>
    </location>
</feature>
<comment type="similarity">
    <text evidence="1">Belongs to the SNF7 family.</text>
</comment>
<dbReference type="Gene3D" id="6.10.140.1230">
    <property type="match status" value="1"/>
</dbReference>
<dbReference type="AlphaFoldDB" id="A7S2L3"/>
<dbReference type="GO" id="GO:0045324">
    <property type="term" value="P:late endosome to vacuole transport"/>
    <property type="evidence" value="ECO:0000318"/>
    <property type="project" value="GO_Central"/>
</dbReference>
<reference evidence="3 4" key="1">
    <citation type="journal article" date="2007" name="Science">
        <title>Sea anemone genome reveals ancestral eumetazoan gene repertoire and genomic organization.</title>
        <authorList>
            <person name="Putnam N.H."/>
            <person name="Srivastava M."/>
            <person name="Hellsten U."/>
            <person name="Dirks B."/>
            <person name="Chapman J."/>
            <person name="Salamov A."/>
            <person name="Terry A."/>
            <person name="Shapiro H."/>
            <person name="Lindquist E."/>
            <person name="Kapitonov V.V."/>
            <person name="Jurka J."/>
            <person name="Genikhovich G."/>
            <person name="Grigoriev I.V."/>
            <person name="Lucas S.M."/>
            <person name="Steele R.E."/>
            <person name="Finnerty J.R."/>
            <person name="Technau U."/>
            <person name="Martindale M.Q."/>
            <person name="Rokhsar D.S."/>
        </authorList>
    </citation>
    <scope>NUCLEOTIDE SEQUENCE [LARGE SCALE GENOMIC DNA]</scope>
    <source>
        <strain evidence="4">CH2 X CH6</strain>
    </source>
</reference>
<dbReference type="GO" id="GO:0000815">
    <property type="term" value="C:ESCRT III complex"/>
    <property type="evidence" value="ECO:0000318"/>
    <property type="project" value="GO_Central"/>
</dbReference>
<dbReference type="OMA" id="MEMSEEM"/>
<gene>
    <name evidence="3" type="ORF">NEMVEDRAFT_v1g184920</name>
</gene>
<feature type="compositionally biased region" description="Basic and acidic residues" evidence="2">
    <location>
        <begin position="21"/>
        <end position="32"/>
    </location>
</feature>
<keyword evidence="4" id="KW-1185">Reference proteome</keyword>
<sequence>MFRKPDPKEQMRQQKRQLNRTQRELARDKNALERQEKQLEAEIKKLARQGNKQAATALAKQLLQLRKQKNKNMSVSSKITGIGYQAQAMQSTATMAGAMSKTSQAMGAMNKQMDPASLQKTLQNFERESAKMDMNEEMMGETLDSVLDESGDEEEQDAIVNQVLDELGIEMAGKMASAPTAHGSKLSSGSKASTSDADIEEMLAKLKA</sequence>
<protein>
    <submittedName>
        <fullName evidence="3">Uncharacterized protein</fullName>
    </submittedName>
</protein>
<dbReference type="InParanoid" id="A7S2L3"/>
<dbReference type="PhylomeDB" id="A7S2L3"/>
<feature type="region of interest" description="Disordered" evidence="2">
    <location>
        <begin position="175"/>
        <end position="208"/>
    </location>
</feature>
<dbReference type="GO" id="GO:0032509">
    <property type="term" value="P:endosome transport via multivesicular body sorting pathway"/>
    <property type="evidence" value="ECO:0000318"/>
    <property type="project" value="GO_Central"/>
</dbReference>
<name>A7S2L3_NEMVE</name>
<proteinExistence type="inferred from homology"/>
<dbReference type="KEGG" id="nve:5513871"/>
<dbReference type="Pfam" id="PF03357">
    <property type="entry name" value="Snf7"/>
    <property type="match status" value="1"/>
</dbReference>
<accession>A7S2L3</accession>
<dbReference type="PANTHER" id="PTHR10476">
    <property type="entry name" value="CHARGED MULTIVESICULAR BODY PROTEIN"/>
    <property type="match status" value="1"/>
</dbReference>
<evidence type="ECO:0000313" key="3">
    <source>
        <dbReference type="EMBL" id="EDO42022.1"/>
    </source>
</evidence>
<dbReference type="InterPro" id="IPR005024">
    <property type="entry name" value="Snf7_fam"/>
</dbReference>
<evidence type="ECO:0000256" key="1">
    <source>
        <dbReference type="ARBA" id="ARBA00006190"/>
    </source>
</evidence>
<dbReference type="EMBL" id="DS469569">
    <property type="protein sequence ID" value="EDO42022.1"/>
    <property type="molecule type" value="Genomic_DNA"/>
</dbReference>
<evidence type="ECO:0000256" key="2">
    <source>
        <dbReference type="SAM" id="MobiDB-lite"/>
    </source>
</evidence>
<organism evidence="3 4">
    <name type="scientific">Nematostella vectensis</name>
    <name type="common">Starlet sea anemone</name>
    <dbReference type="NCBI Taxonomy" id="45351"/>
    <lineage>
        <taxon>Eukaryota</taxon>
        <taxon>Metazoa</taxon>
        <taxon>Cnidaria</taxon>
        <taxon>Anthozoa</taxon>
        <taxon>Hexacorallia</taxon>
        <taxon>Actiniaria</taxon>
        <taxon>Edwardsiidae</taxon>
        <taxon>Nematostella</taxon>
    </lineage>
</organism>
<dbReference type="STRING" id="45351.A7S2L3"/>